<dbReference type="CDD" id="cd05471">
    <property type="entry name" value="pepsin_like"/>
    <property type="match status" value="1"/>
</dbReference>
<keyword evidence="3" id="KW-0645">Protease</keyword>
<comment type="caution">
    <text evidence="6">The sequence shown here is derived from an EMBL/GenBank/DDBJ whole genome shotgun (WGS) entry which is preliminary data.</text>
</comment>
<keyword evidence="4" id="KW-0732">Signal</keyword>
<protein>
    <recommendedName>
        <fullName evidence="5">Peptidase A1 domain-containing protein</fullName>
    </recommendedName>
</protein>
<name>A0A9P6QJU7_9FUNG</name>
<accession>A0A9P6QJU7</accession>
<dbReference type="InterPro" id="IPR001461">
    <property type="entry name" value="Aspartic_peptidase_A1"/>
</dbReference>
<dbReference type="InterPro" id="IPR021109">
    <property type="entry name" value="Peptidase_aspartic_dom_sf"/>
</dbReference>
<dbReference type="InterPro" id="IPR001969">
    <property type="entry name" value="Aspartic_peptidase_AS"/>
</dbReference>
<dbReference type="Proteomes" id="UP000807716">
    <property type="component" value="Unassembled WGS sequence"/>
</dbReference>
<dbReference type="PROSITE" id="PS51767">
    <property type="entry name" value="PEPTIDASE_A1"/>
    <property type="match status" value="1"/>
</dbReference>
<keyword evidence="2 3" id="KW-0064">Aspartyl protease</keyword>
<evidence type="ECO:0000313" key="6">
    <source>
        <dbReference type="EMBL" id="KAG0269009.1"/>
    </source>
</evidence>
<gene>
    <name evidence="6" type="ORF">DFQ27_005115</name>
</gene>
<dbReference type="InterPro" id="IPR033121">
    <property type="entry name" value="PEPTIDASE_A1"/>
</dbReference>
<proteinExistence type="inferred from homology"/>
<dbReference type="SUPFAM" id="SSF50630">
    <property type="entry name" value="Acid proteases"/>
    <property type="match status" value="1"/>
</dbReference>
<dbReference type="PANTHER" id="PTHR47966">
    <property type="entry name" value="BETA-SITE APP-CLEAVING ENZYME, ISOFORM A-RELATED"/>
    <property type="match status" value="1"/>
</dbReference>
<evidence type="ECO:0000256" key="4">
    <source>
        <dbReference type="SAM" id="SignalP"/>
    </source>
</evidence>
<feature type="chain" id="PRO_5040167263" description="Peptidase A1 domain-containing protein" evidence="4">
    <location>
        <begin position="26"/>
        <end position="466"/>
    </location>
</feature>
<evidence type="ECO:0000313" key="7">
    <source>
        <dbReference type="Proteomes" id="UP000807716"/>
    </source>
</evidence>
<feature type="domain" description="Peptidase A1" evidence="5">
    <location>
        <begin position="95"/>
        <end position="462"/>
    </location>
</feature>
<dbReference type="Gene3D" id="2.40.70.10">
    <property type="entry name" value="Acid Proteases"/>
    <property type="match status" value="2"/>
</dbReference>
<dbReference type="OrthoDB" id="2747330at2759"/>
<evidence type="ECO:0000256" key="3">
    <source>
        <dbReference type="RuleBase" id="RU000454"/>
    </source>
</evidence>
<dbReference type="PRINTS" id="PR00792">
    <property type="entry name" value="PEPSIN"/>
</dbReference>
<dbReference type="EMBL" id="JAAAJB010000036">
    <property type="protein sequence ID" value="KAG0269009.1"/>
    <property type="molecule type" value="Genomic_DNA"/>
</dbReference>
<evidence type="ECO:0000256" key="1">
    <source>
        <dbReference type="ARBA" id="ARBA00007447"/>
    </source>
</evidence>
<sequence length="466" mass="50873">MDLAYLTPPIVMALVFLRFVPVTSAMDLDSTLDSMETGLVRVPLTLLQLRNETAPLLQRRRWVVGGTASCGVAASLTNFDDFEIPMTSAPRHFGYTARFSVGTHAALPSTSPSSAVPSSPMNLLVDTGSDLIVVTSASCEADDCLLVPHKFDCLKSPTCSPQDMLDPTRRYRQVYGDGTVAAGTILRDSISFQAADGRKICVPEQSLLVVDQAGLNLTRSYGPGVDGIVGLNLGSPAIKATLLQNLQRIQETIAERDRQSRKPWFNDVSPSAPLGYMSLWLGKSLEPGQGGELMFGGVDWTKMAGSLLWSQRKPTAHDWSLVLDRGILVNGTHPLSHTPGNLAVIDSGSDGIYLQRSDYDELFQQIPGAIQLSTGYWRVPCRGSTFLSVSIEGREYGFPYHDWVEHEHPLQSTSGSEYPEGYCKSRVFGSSPGPTLLGALFLRAVYTVFDFRQRGLERVGFAPIRH</sequence>
<reference evidence="6" key="1">
    <citation type="journal article" date="2020" name="Fungal Divers.">
        <title>Resolving the Mortierellaceae phylogeny through synthesis of multi-gene phylogenetics and phylogenomics.</title>
        <authorList>
            <person name="Vandepol N."/>
            <person name="Liber J."/>
            <person name="Desiro A."/>
            <person name="Na H."/>
            <person name="Kennedy M."/>
            <person name="Barry K."/>
            <person name="Grigoriev I.V."/>
            <person name="Miller A.N."/>
            <person name="O'Donnell K."/>
            <person name="Stajich J.E."/>
            <person name="Bonito G."/>
        </authorList>
    </citation>
    <scope>NUCLEOTIDE SEQUENCE</scope>
    <source>
        <strain evidence="6">BC1065</strain>
    </source>
</reference>
<dbReference type="PROSITE" id="PS00141">
    <property type="entry name" value="ASP_PROTEASE"/>
    <property type="match status" value="1"/>
</dbReference>
<dbReference type="PANTHER" id="PTHR47966:SF51">
    <property type="entry name" value="BETA-SITE APP-CLEAVING ENZYME, ISOFORM A-RELATED"/>
    <property type="match status" value="1"/>
</dbReference>
<keyword evidence="3" id="KW-0378">Hydrolase</keyword>
<dbReference type="GO" id="GO:0006508">
    <property type="term" value="P:proteolysis"/>
    <property type="evidence" value="ECO:0007669"/>
    <property type="project" value="UniProtKB-KW"/>
</dbReference>
<dbReference type="InterPro" id="IPR034164">
    <property type="entry name" value="Pepsin-like_dom"/>
</dbReference>
<dbReference type="Pfam" id="PF00026">
    <property type="entry name" value="Asp"/>
    <property type="match status" value="1"/>
</dbReference>
<organism evidence="6 7">
    <name type="scientific">Actinomortierella ambigua</name>
    <dbReference type="NCBI Taxonomy" id="1343610"/>
    <lineage>
        <taxon>Eukaryota</taxon>
        <taxon>Fungi</taxon>
        <taxon>Fungi incertae sedis</taxon>
        <taxon>Mucoromycota</taxon>
        <taxon>Mortierellomycotina</taxon>
        <taxon>Mortierellomycetes</taxon>
        <taxon>Mortierellales</taxon>
        <taxon>Mortierellaceae</taxon>
        <taxon>Actinomortierella</taxon>
    </lineage>
</organism>
<evidence type="ECO:0000259" key="5">
    <source>
        <dbReference type="PROSITE" id="PS51767"/>
    </source>
</evidence>
<evidence type="ECO:0000256" key="2">
    <source>
        <dbReference type="ARBA" id="ARBA00022750"/>
    </source>
</evidence>
<comment type="similarity">
    <text evidence="1 3">Belongs to the peptidase A1 family.</text>
</comment>
<dbReference type="AlphaFoldDB" id="A0A9P6QJU7"/>
<feature type="signal peptide" evidence="4">
    <location>
        <begin position="1"/>
        <end position="25"/>
    </location>
</feature>
<dbReference type="GO" id="GO:0004190">
    <property type="term" value="F:aspartic-type endopeptidase activity"/>
    <property type="evidence" value="ECO:0007669"/>
    <property type="project" value="UniProtKB-KW"/>
</dbReference>
<keyword evidence="7" id="KW-1185">Reference proteome</keyword>